<organism evidence="1">
    <name type="scientific">Arundo donax</name>
    <name type="common">Giant reed</name>
    <name type="synonym">Donax arundinaceus</name>
    <dbReference type="NCBI Taxonomy" id="35708"/>
    <lineage>
        <taxon>Eukaryota</taxon>
        <taxon>Viridiplantae</taxon>
        <taxon>Streptophyta</taxon>
        <taxon>Embryophyta</taxon>
        <taxon>Tracheophyta</taxon>
        <taxon>Spermatophyta</taxon>
        <taxon>Magnoliopsida</taxon>
        <taxon>Liliopsida</taxon>
        <taxon>Poales</taxon>
        <taxon>Poaceae</taxon>
        <taxon>PACMAD clade</taxon>
        <taxon>Arundinoideae</taxon>
        <taxon>Arundineae</taxon>
        <taxon>Arundo</taxon>
    </lineage>
</organism>
<name>A0A0A9BH81_ARUDO</name>
<dbReference type="AlphaFoldDB" id="A0A0A9BH81"/>
<dbReference type="EMBL" id="GBRH01234546">
    <property type="protein sequence ID" value="JAD63349.1"/>
    <property type="molecule type" value="Transcribed_RNA"/>
</dbReference>
<evidence type="ECO:0000313" key="1">
    <source>
        <dbReference type="EMBL" id="JAD63349.1"/>
    </source>
</evidence>
<reference evidence="1" key="1">
    <citation type="submission" date="2014-09" db="EMBL/GenBank/DDBJ databases">
        <authorList>
            <person name="Magalhaes I.L.F."/>
            <person name="Oliveira U."/>
            <person name="Santos F.R."/>
            <person name="Vidigal T.H.D.A."/>
            <person name="Brescovit A.D."/>
            <person name="Santos A.J."/>
        </authorList>
    </citation>
    <scope>NUCLEOTIDE SEQUENCE</scope>
    <source>
        <tissue evidence="1">Shoot tissue taken approximately 20 cm above the soil surface</tissue>
    </source>
</reference>
<accession>A0A0A9BH81</accession>
<protein>
    <submittedName>
        <fullName evidence="1">Uncharacterized protein</fullName>
    </submittedName>
</protein>
<proteinExistence type="predicted"/>
<reference evidence="1" key="2">
    <citation type="journal article" date="2015" name="Data Brief">
        <title>Shoot transcriptome of the giant reed, Arundo donax.</title>
        <authorList>
            <person name="Barrero R.A."/>
            <person name="Guerrero F.D."/>
            <person name="Moolhuijzen P."/>
            <person name="Goolsby J.A."/>
            <person name="Tidwell J."/>
            <person name="Bellgard S.E."/>
            <person name="Bellgard M.I."/>
        </authorList>
    </citation>
    <scope>NUCLEOTIDE SEQUENCE</scope>
    <source>
        <tissue evidence="1">Shoot tissue taken approximately 20 cm above the soil surface</tissue>
    </source>
</reference>
<sequence>MNNITLSNISIGKQQILILVGNYRALQDLCIDSTITKWRYISR</sequence>